<proteinExistence type="predicted"/>
<sequence>MQSLELHPTRKGLRPTRRLPQESLITVSNDRITRVMGRCCCCHPHWRKRLPHFNPSQHGLA</sequence>
<gene>
    <name evidence="2" type="ORF">JI435_421640</name>
</gene>
<name>A0A7U2I7H1_PHANO</name>
<accession>A0A7U2I7H1</accession>
<dbReference type="EMBL" id="CP069039">
    <property type="protein sequence ID" value="QRD04759.1"/>
    <property type="molecule type" value="Genomic_DNA"/>
</dbReference>
<feature type="region of interest" description="Disordered" evidence="1">
    <location>
        <begin position="1"/>
        <end position="20"/>
    </location>
</feature>
<protein>
    <submittedName>
        <fullName evidence="2">Uncharacterized protein</fullName>
    </submittedName>
</protein>
<dbReference type="Proteomes" id="UP000663193">
    <property type="component" value="Chromosome 17"/>
</dbReference>
<dbReference type="VEuPathDB" id="FungiDB:JI435_421640"/>
<organism evidence="2 3">
    <name type="scientific">Phaeosphaeria nodorum (strain SN15 / ATCC MYA-4574 / FGSC 10173)</name>
    <name type="common">Glume blotch fungus</name>
    <name type="synonym">Parastagonospora nodorum</name>
    <dbReference type="NCBI Taxonomy" id="321614"/>
    <lineage>
        <taxon>Eukaryota</taxon>
        <taxon>Fungi</taxon>
        <taxon>Dikarya</taxon>
        <taxon>Ascomycota</taxon>
        <taxon>Pezizomycotina</taxon>
        <taxon>Dothideomycetes</taxon>
        <taxon>Pleosporomycetidae</taxon>
        <taxon>Pleosporales</taxon>
        <taxon>Pleosporineae</taxon>
        <taxon>Phaeosphaeriaceae</taxon>
        <taxon>Parastagonospora</taxon>
    </lineage>
</organism>
<evidence type="ECO:0000313" key="2">
    <source>
        <dbReference type="EMBL" id="QRD04759.1"/>
    </source>
</evidence>
<evidence type="ECO:0000256" key="1">
    <source>
        <dbReference type="SAM" id="MobiDB-lite"/>
    </source>
</evidence>
<evidence type="ECO:0000313" key="3">
    <source>
        <dbReference type="Proteomes" id="UP000663193"/>
    </source>
</evidence>
<dbReference type="AlphaFoldDB" id="A0A7U2I7H1"/>
<reference evidence="3" key="1">
    <citation type="journal article" date="2021" name="BMC Genomics">
        <title>Chromosome-level genome assembly and manually-curated proteome of model necrotroph Parastagonospora nodorum Sn15 reveals a genome-wide trove of candidate effector homologs, and redundancy of virulence-related functions within an accessory chromosome.</title>
        <authorList>
            <person name="Bertazzoni S."/>
            <person name="Jones D.A.B."/>
            <person name="Phan H.T."/>
            <person name="Tan K.-C."/>
            <person name="Hane J.K."/>
        </authorList>
    </citation>
    <scope>NUCLEOTIDE SEQUENCE [LARGE SCALE GENOMIC DNA]</scope>
    <source>
        <strain evidence="3">SN15 / ATCC MYA-4574 / FGSC 10173)</strain>
    </source>
</reference>
<keyword evidence="3" id="KW-1185">Reference proteome</keyword>